<gene>
    <name evidence="9" type="primary">LOC116289986</name>
</gene>
<protein>
    <submittedName>
        <fullName evidence="9">Uncharacterized protein LOC116289986</fullName>
    </submittedName>
</protein>
<feature type="domain" description="Apple" evidence="6">
    <location>
        <begin position="24"/>
        <end position="92"/>
    </location>
</feature>
<feature type="signal peptide" evidence="5">
    <location>
        <begin position="1"/>
        <end position="21"/>
    </location>
</feature>
<dbReference type="Pfam" id="PF00147">
    <property type="entry name" value="Fibrinogen_C"/>
    <property type="match status" value="1"/>
</dbReference>
<reference evidence="9" key="1">
    <citation type="submission" date="2025-08" db="UniProtKB">
        <authorList>
            <consortium name="RefSeq"/>
        </authorList>
    </citation>
    <scope>IDENTIFICATION</scope>
    <source>
        <tissue evidence="9">Tentacle</tissue>
    </source>
</reference>
<sequence>MKGLLFPSLLYLLWCTSFAMASQCNVFSSTYGKYLKNNLVQSIPNTNLQNCTDQCIVAGFCRSTNFHFESKTCELNIADKHDFPNDYTERQGYSYGGWRTKKPVPQSCSEAKARKRSAKSGYYLIRTKRGKILTVYCDMEKYDGGWTLVVSVSAVNNDHLQREENNCIVNSSLCVQYETTAVQARKLSDQDIIDIMSEYGKYQIVFVLILLELERGRGRG</sequence>
<dbReference type="InParanoid" id="A0A6P8HB17"/>
<keyword evidence="3" id="KW-0106">Calcium</keyword>
<accession>A0A6P8HB17</accession>
<keyword evidence="2" id="KW-0430">Lectin</keyword>
<dbReference type="AlphaFoldDB" id="A0A6P8HB17"/>
<evidence type="ECO:0000256" key="1">
    <source>
        <dbReference type="ARBA" id="ARBA00022723"/>
    </source>
</evidence>
<dbReference type="PANTHER" id="PTHR16146:SF46">
    <property type="entry name" value="INTELECTIN-1A-RELATED"/>
    <property type="match status" value="1"/>
</dbReference>
<dbReference type="OrthoDB" id="5945734at2759"/>
<feature type="chain" id="PRO_5028455112" evidence="5">
    <location>
        <begin position="22"/>
        <end position="220"/>
    </location>
</feature>
<evidence type="ECO:0000256" key="5">
    <source>
        <dbReference type="SAM" id="SignalP"/>
    </source>
</evidence>
<dbReference type="GO" id="GO:0005615">
    <property type="term" value="C:extracellular space"/>
    <property type="evidence" value="ECO:0007669"/>
    <property type="project" value="TreeGrafter"/>
</dbReference>
<organism evidence="8 9">
    <name type="scientific">Actinia tenebrosa</name>
    <name type="common">Australian red waratah sea anemone</name>
    <dbReference type="NCBI Taxonomy" id="6105"/>
    <lineage>
        <taxon>Eukaryota</taxon>
        <taxon>Metazoa</taxon>
        <taxon>Cnidaria</taxon>
        <taxon>Anthozoa</taxon>
        <taxon>Hexacorallia</taxon>
        <taxon>Actiniaria</taxon>
        <taxon>Actiniidae</taxon>
        <taxon>Actinia</taxon>
    </lineage>
</organism>
<evidence type="ECO:0000259" key="7">
    <source>
        <dbReference type="PROSITE" id="PS51406"/>
    </source>
</evidence>
<dbReference type="Pfam" id="PF00024">
    <property type="entry name" value="PAN_1"/>
    <property type="match status" value="1"/>
</dbReference>
<evidence type="ECO:0000313" key="8">
    <source>
        <dbReference type="Proteomes" id="UP000515163"/>
    </source>
</evidence>
<dbReference type="KEGG" id="aten:116289986"/>
<dbReference type="PROSITE" id="PS51406">
    <property type="entry name" value="FIBRINOGEN_C_2"/>
    <property type="match status" value="1"/>
</dbReference>
<evidence type="ECO:0000313" key="9">
    <source>
        <dbReference type="RefSeq" id="XP_031552811.1"/>
    </source>
</evidence>
<dbReference type="InterPro" id="IPR003609">
    <property type="entry name" value="Pan_app"/>
</dbReference>
<dbReference type="SUPFAM" id="SSF57414">
    <property type="entry name" value="Hairpin loop containing domain-like"/>
    <property type="match status" value="1"/>
</dbReference>
<dbReference type="InterPro" id="IPR002181">
    <property type="entry name" value="Fibrinogen_a/b/g_C_dom"/>
</dbReference>
<dbReference type="PROSITE" id="PS50948">
    <property type="entry name" value="PAN"/>
    <property type="match status" value="1"/>
</dbReference>
<keyword evidence="4" id="KW-1015">Disulfide bond</keyword>
<evidence type="ECO:0000256" key="4">
    <source>
        <dbReference type="ARBA" id="ARBA00023157"/>
    </source>
</evidence>
<keyword evidence="8" id="KW-1185">Reference proteome</keyword>
<dbReference type="GO" id="GO:0046872">
    <property type="term" value="F:metal ion binding"/>
    <property type="evidence" value="ECO:0007669"/>
    <property type="project" value="UniProtKB-KW"/>
</dbReference>
<dbReference type="RefSeq" id="XP_031552811.1">
    <property type="nucleotide sequence ID" value="XM_031696951.1"/>
</dbReference>
<dbReference type="Gene3D" id="3.50.4.10">
    <property type="entry name" value="Hepatocyte Growth Factor"/>
    <property type="match status" value="1"/>
</dbReference>
<proteinExistence type="predicted"/>
<keyword evidence="5" id="KW-0732">Signal</keyword>
<dbReference type="InterPro" id="IPR036056">
    <property type="entry name" value="Fibrinogen-like_C"/>
</dbReference>
<dbReference type="InterPro" id="IPR014716">
    <property type="entry name" value="Fibrinogen_a/b/g_C_1"/>
</dbReference>
<dbReference type="NCBIfam" id="NF040941">
    <property type="entry name" value="GGGWT_bact"/>
    <property type="match status" value="1"/>
</dbReference>
<name>A0A6P8HB17_ACTTE</name>
<dbReference type="SUPFAM" id="SSF56496">
    <property type="entry name" value="Fibrinogen C-terminal domain-like"/>
    <property type="match status" value="1"/>
</dbReference>
<dbReference type="GO" id="GO:0070492">
    <property type="term" value="F:oligosaccharide binding"/>
    <property type="evidence" value="ECO:0007669"/>
    <property type="project" value="TreeGrafter"/>
</dbReference>
<evidence type="ECO:0000259" key="6">
    <source>
        <dbReference type="PROSITE" id="PS50948"/>
    </source>
</evidence>
<dbReference type="Proteomes" id="UP000515163">
    <property type="component" value="Unplaced"/>
</dbReference>
<feature type="domain" description="Fibrinogen C-terminal" evidence="7">
    <location>
        <begin position="99"/>
        <end position="149"/>
    </location>
</feature>
<keyword evidence="1" id="KW-0479">Metal-binding</keyword>
<dbReference type="GeneID" id="116289986"/>
<dbReference type="Gene3D" id="3.90.215.10">
    <property type="entry name" value="Gamma Fibrinogen, chain A, domain 1"/>
    <property type="match status" value="1"/>
</dbReference>
<evidence type="ECO:0000256" key="3">
    <source>
        <dbReference type="ARBA" id="ARBA00022837"/>
    </source>
</evidence>
<dbReference type="PANTHER" id="PTHR16146">
    <property type="entry name" value="INTELECTIN"/>
    <property type="match status" value="1"/>
</dbReference>
<evidence type="ECO:0000256" key="2">
    <source>
        <dbReference type="ARBA" id="ARBA00022734"/>
    </source>
</evidence>